<evidence type="ECO:0000313" key="2">
    <source>
        <dbReference type="Proteomes" id="UP000199514"/>
    </source>
</evidence>
<sequence length="257" mass="29272">MNIGFAQSKVKPSVKAFFLLVVFFVLVGFAGKRQTSRVCRNIEVRIANQLENHFVGENDVLALLSAGQNDMLTGKRYSEINLKRLEKEVKKNKFVNSVQISHDYAGNMLVEVSQAKPVARVLRSKGRDSYLGSMGEILPVSPRYTARVLLLEGAGARRLTTVSLKEDEQGGKIFDLVNFINDDPFWQKMIVHLYIDEYGDIVMYPQMGKQIIDFGKPDDIELKFSKLSTFYKQIVPAKGWNYYSKVILKYNNQIICE</sequence>
<dbReference type="Proteomes" id="UP000199514">
    <property type="component" value="Unassembled WGS sequence"/>
</dbReference>
<name>A0A1I1M5K7_9BACT</name>
<dbReference type="GO" id="GO:0051301">
    <property type="term" value="P:cell division"/>
    <property type="evidence" value="ECO:0007669"/>
    <property type="project" value="UniProtKB-KW"/>
</dbReference>
<gene>
    <name evidence="1" type="ORF">SAMN05421780_11019</name>
</gene>
<keyword evidence="1" id="KW-0131">Cell cycle</keyword>
<dbReference type="EMBL" id="FOLE01000010">
    <property type="protein sequence ID" value="SFC80032.1"/>
    <property type="molecule type" value="Genomic_DNA"/>
</dbReference>
<keyword evidence="1" id="KW-0132">Cell division</keyword>
<evidence type="ECO:0000313" key="1">
    <source>
        <dbReference type="EMBL" id="SFC80032.1"/>
    </source>
</evidence>
<keyword evidence="2" id="KW-1185">Reference proteome</keyword>
<reference evidence="1 2" key="1">
    <citation type="submission" date="2016-10" db="EMBL/GenBank/DDBJ databases">
        <authorList>
            <person name="de Groot N.N."/>
        </authorList>
    </citation>
    <scope>NUCLEOTIDE SEQUENCE [LARGE SCALE GENOMIC DNA]</scope>
    <source>
        <strain evidence="1 2">DSM 6793</strain>
    </source>
</reference>
<dbReference type="AlphaFoldDB" id="A0A1I1M5K7"/>
<dbReference type="STRING" id="927664.SAMN05421780_11019"/>
<protein>
    <submittedName>
        <fullName evidence="1">Cell division protein FtsQ</fullName>
    </submittedName>
</protein>
<organism evidence="1 2">
    <name type="scientific">Flexibacter flexilis DSM 6793</name>
    <dbReference type="NCBI Taxonomy" id="927664"/>
    <lineage>
        <taxon>Bacteria</taxon>
        <taxon>Pseudomonadati</taxon>
        <taxon>Bacteroidota</taxon>
        <taxon>Cytophagia</taxon>
        <taxon>Cytophagales</taxon>
        <taxon>Flexibacteraceae</taxon>
        <taxon>Flexibacter</taxon>
    </lineage>
</organism>
<proteinExistence type="predicted"/>
<accession>A0A1I1M5K7</accession>